<comment type="caution">
    <text evidence="2">The sequence shown here is derived from an EMBL/GenBank/DDBJ whole genome shotgun (WGS) entry which is preliminary data.</text>
</comment>
<organism evidence="2 3">
    <name type="scientific">Brachionus calyciflorus</name>
    <dbReference type="NCBI Taxonomy" id="104777"/>
    <lineage>
        <taxon>Eukaryota</taxon>
        <taxon>Metazoa</taxon>
        <taxon>Spiralia</taxon>
        <taxon>Gnathifera</taxon>
        <taxon>Rotifera</taxon>
        <taxon>Eurotatoria</taxon>
        <taxon>Monogononta</taxon>
        <taxon>Pseudotrocha</taxon>
        <taxon>Ploima</taxon>
        <taxon>Brachionidae</taxon>
        <taxon>Brachionus</taxon>
    </lineage>
</organism>
<evidence type="ECO:0000259" key="1">
    <source>
        <dbReference type="Pfam" id="PF17919"/>
    </source>
</evidence>
<sequence>MILSTDACEYKYGAVLEQIIDEINYPIAYFSKSYTQTQRKYSTNNIVADMLSRLPEENQYTDSENDSLDNLVAAVEEEDTPNFSTVENKQLSIEWIDSEKSNYDLQAVVDDVGKKSTSFLNPNSKIISQNPNSNVNEQY</sequence>
<dbReference type="AlphaFoldDB" id="A0A814NCP9"/>
<evidence type="ECO:0000313" key="3">
    <source>
        <dbReference type="Proteomes" id="UP000663879"/>
    </source>
</evidence>
<gene>
    <name evidence="2" type="ORF">OXX778_LOCUS20684</name>
</gene>
<proteinExistence type="predicted"/>
<protein>
    <recommendedName>
        <fullName evidence="1">Reverse transcriptase/retrotransposon-derived protein RNase H-like domain-containing protein</fullName>
    </recommendedName>
</protein>
<dbReference type="SUPFAM" id="SSF56672">
    <property type="entry name" value="DNA/RNA polymerases"/>
    <property type="match status" value="1"/>
</dbReference>
<dbReference type="EMBL" id="CAJNOC010007066">
    <property type="protein sequence ID" value="CAF1091338.1"/>
    <property type="molecule type" value="Genomic_DNA"/>
</dbReference>
<accession>A0A814NCP9</accession>
<feature type="non-terminal residue" evidence="2">
    <location>
        <position position="1"/>
    </location>
</feature>
<dbReference type="Pfam" id="PF17919">
    <property type="entry name" value="RT_RNaseH_2"/>
    <property type="match status" value="1"/>
</dbReference>
<name>A0A814NCP9_9BILA</name>
<feature type="domain" description="Reverse transcriptase/retrotransposon-derived protein RNase H-like" evidence="1">
    <location>
        <begin position="2"/>
        <end position="44"/>
    </location>
</feature>
<dbReference type="Proteomes" id="UP000663879">
    <property type="component" value="Unassembled WGS sequence"/>
</dbReference>
<reference evidence="2" key="1">
    <citation type="submission" date="2021-02" db="EMBL/GenBank/DDBJ databases">
        <authorList>
            <person name="Nowell W R."/>
        </authorList>
    </citation>
    <scope>NUCLEOTIDE SEQUENCE</scope>
    <source>
        <strain evidence="2">Ploen Becks lab</strain>
    </source>
</reference>
<dbReference type="InterPro" id="IPR041577">
    <property type="entry name" value="RT_RNaseH_2"/>
</dbReference>
<dbReference type="OrthoDB" id="427924at2759"/>
<evidence type="ECO:0000313" key="2">
    <source>
        <dbReference type="EMBL" id="CAF1091338.1"/>
    </source>
</evidence>
<keyword evidence="3" id="KW-1185">Reference proteome</keyword>
<dbReference type="InterPro" id="IPR043502">
    <property type="entry name" value="DNA/RNA_pol_sf"/>
</dbReference>